<keyword evidence="5 13" id="KW-0812">Transmembrane</keyword>
<comment type="cofactor">
    <cofactor evidence="1">
        <name>Zn(2+)</name>
        <dbReference type="ChEBI" id="CHEBI:29105"/>
    </cofactor>
</comment>
<keyword evidence="12" id="KW-0175">Coiled coil</keyword>
<evidence type="ECO:0000256" key="10">
    <source>
        <dbReference type="ARBA" id="ARBA00023049"/>
    </source>
</evidence>
<comment type="subcellular location">
    <subcellularLocation>
        <location evidence="2">Cell membrane</location>
        <topology evidence="2">Multi-pass membrane protein</topology>
    </subcellularLocation>
</comment>
<dbReference type="GO" id="GO:0004222">
    <property type="term" value="F:metalloendopeptidase activity"/>
    <property type="evidence" value="ECO:0007669"/>
    <property type="project" value="InterPro"/>
</dbReference>
<keyword evidence="4 15" id="KW-0645">Protease</keyword>
<comment type="caution">
    <text evidence="15">The sequence shown here is derived from an EMBL/GenBank/DDBJ whole genome shotgun (WGS) entry which is preliminary data.</text>
</comment>
<accession>A0A4R2NUE2</accession>
<evidence type="ECO:0000256" key="7">
    <source>
        <dbReference type="ARBA" id="ARBA00022801"/>
    </source>
</evidence>
<evidence type="ECO:0000256" key="4">
    <source>
        <dbReference type="ARBA" id="ARBA00022670"/>
    </source>
</evidence>
<dbReference type="GO" id="GO:0046872">
    <property type="term" value="F:metal ion binding"/>
    <property type="evidence" value="ECO:0007669"/>
    <property type="project" value="UniProtKB-KW"/>
</dbReference>
<sequence>MKSLYKRISAEVPKDYTKPTQSFKKHVWLSIFGLLSFIGLYLLLTIWFGRLAYDLALDAHNFDGHFFNYLLAFGFGFLSLFMAKSLFFLTKRREDPIQRYLTEKEEPVLFDYLHQLADEAGAPRPNKVFLTDRVNASVSYDISLINLIFPSKKNLEIGLGVVNVLSLGELKAVLAHEFGHFAQRSMLLGRYVYVVQQIAARIVGKRDAFDSFLAGLSRFDIRIAWIGWILSILVWSVRSFIEICFTVVVVAERALSREMEFQADIVAVSLTGSDALIHALYKLQVADEAHDNALDCMNALLVEKKAVKDMYTLQTNYIEKMSVILNDTSYGKSPQVPEECPEANRIFANTKYNPPKMWSTHPADIDRENNAKKNYILEVIDNRSSWELFSNPKGYREELTKRLINTAKLEATEISEEEALKFQNKSYFEWTFLEPIYNSNFLNRYAFQNFESHEELFSEEIKDNDIPKVFDEIYPKSLSDDIQLLQELQEEKVALEVSKDESLTLEKRRIWHRGNQVKRKNIPTILKDLEEEISEVRNRLKLHDIICRSVFQKAALKVDNSWAAYHERLVKLVHYSEHALANLKDVSRKYNNVMAIALADGNVSSEELADILVIANTYHMTLRRVYKHSEELSLDSTLLNNMNIESYSSLYEEFKLPPPYKENINDWVNVVGSWASLALENLIKLRNESLELLLETEKYIKEAYTNSIKGKTNAFIKGFPDSYDILTPGKERKLQTKLGAWDRFVTGDGIIPSIAKFGISGGIVFAAIFYGNSSQKLPFHIYNGLQTVVNVVVGETEYELDPNYSEKVQLNYGEDYLIKTRNKEGSLIDSLHFTMNEHSAHVYNVANAAVIVKYPVYYSVSSYSGNRGVETEILEGKKIFPVKADYLFTEAPTEISMSSSTRVEKRDVVKAYSNESPQNLLSILTDTTQVSNLIKSHVKWDDGNSKQIVNWLYSLQGLKNGLQLLETRLKEKPNEFISMRVLQDLVDEQSHNEICNNHIMLSQENPENPDFYYLAIRCMEDGKDQDEKFLEGYKKWKNHNWLAYAAGYIYARNNKFKEAYDAYEIASNRNPVVRNLIALDAERIRRILNLESGNNFKSIVKDEDVKYYETLEIGNVEGGSNSPDYIYYLLGEGKVKDAYKLAKRHENDLSYIGALVAASSGVDKKFRQDVMNAIKVEALNLNSVWPVLGLNIKEGKDYEDILPILEPLKIDKAFFTSLLSLIKKKQFSKVDVHIAELTTKWRAHVYVLASVILDGKIPTQWKNTIKGGLFVTEKPFFDL</sequence>
<evidence type="ECO:0000259" key="14">
    <source>
        <dbReference type="Pfam" id="PF01435"/>
    </source>
</evidence>
<feature type="domain" description="Peptidase M48" evidence="14">
    <location>
        <begin position="155"/>
        <end position="371"/>
    </location>
</feature>
<dbReference type="GO" id="GO:0005886">
    <property type="term" value="C:plasma membrane"/>
    <property type="evidence" value="ECO:0007669"/>
    <property type="project" value="UniProtKB-SubCell"/>
</dbReference>
<keyword evidence="6" id="KW-0479">Metal-binding</keyword>
<dbReference type="AlphaFoldDB" id="A0A4R2NUE2"/>
<dbReference type="Proteomes" id="UP000294564">
    <property type="component" value="Unassembled WGS sequence"/>
</dbReference>
<evidence type="ECO:0000256" key="9">
    <source>
        <dbReference type="ARBA" id="ARBA00022989"/>
    </source>
</evidence>
<keyword evidence="9 13" id="KW-1133">Transmembrane helix</keyword>
<keyword evidence="7" id="KW-0378">Hydrolase</keyword>
<dbReference type="GO" id="GO:0006508">
    <property type="term" value="P:proteolysis"/>
    <property type="evidence" value="ECO:0007669"/>
    <property type="project" value="UniProtKB-KW"/>
</dbReference>
<dbReference type="Pfam" id="PF01435">
    <property type="entry name" value="Peptidase_M48"/>
    <property type="match status" value="1"/>
</dbReference>
<evidence type="ECO:0000256" key="5">
    <source>
        <dbReference type="ARBA" id="ARBA00022692"/>
    </source>
</evidence>
<evidence type="ECO:0000256" key="6">
    <source>
        <dbReference type="ARBA" id="ARBA00022723"/>
    </source>
</evidence>
<feature type="transmembrane region" description="Helical" evidence="13">
    <location>
        <begin position="69"/>
        <end position="89"/>
    </location>
</feature>
<dbReference type="RefSeq" id="WP_132794383.1">
    <property type="nucleotide sequence ID" value="NZ_SLXM01000004.1"/>
</dbReference>
<dbReference type="InterPro" id="IPR001915">
    <property type="entry name" value="Peptidase_M48"/>
</dbReference>
<keyword evidence="16" id="KW-1185">Reference proteome</keyword>
<keyword evidence="11 13" id="KW-0472">Membrane</keyword>
<feature type="transmembrane region" description="Helical" evidence="13">
    <location>
        <begin position="27"/>
        <end position="49"/>
    </location>
</feature>
<evidence type="ECO:0000313" key="16">
    <source>
        <dbReference type="Proteomes" id="UP000294564"/>
    </source>
</evidence>
<dbReference type="PANTHER" id="PTHR43221">
    <property type="entry name" value="PROTEASE HTPX"/>
    <property type="match status" value="1"/>
</dbReference>
<dbReference type="PANTHER" id="PTHR43221:SF1">
    <property type="entry name" value="PROTEASE HTPX"/>
    <property type="match status" value="1"/>
</dbReference>
<evidence type="ECO:0000256" key="1">
    <source>
        <dbReference type="ARBA" id="ARBA00001947"/>
    </source>
</evidence>
<evidence type="ECO:0000256" key="8">
    <source>
        <dbReference type="ARBA" id="ARBA00022833"/>
    </source>
</evidence>
<evidence type="ECO:0000256" key="13">
    <source>
        <dbReference type="SAM" id="Phobius"/>
    </source>
</evidence>
<dbReference type="CDD" id="cd07328">
    <property type="entry name" value="M48_Ste24p_like"/>
    <property type="match status" value="1"/>
</dbReference>
<dbReference type="InterPro" id="IPR050083">
    <property type="entry name" value="HtpX_protease"/>
</dbReference>
<name>A0A4R2NUE2_9FLAO</name>
<protein>
    <submittedName>
        <fullName evidence="15">Zn-dependent protease with chaperone function</fullName>
    </submittedName>
</protein>
<reference evidence="15 16" key="1">
    <citation type="submission" date="2019-03" db="EMBL/GenBank/DDBJ databases">
        <title>Genomic Encyclopedia of Type Strains, Phase IV (KMG-IV): sequencing the most valuable type-strain genomes for metagenomic binning, comparative biology and taxonomic classification.</title>
        <authorList>
            <person name="Goeker M."/>
        </authorList>
    </citation>
    <scope>NUCLEOTIDE SEQUENCE [LARGE SCALE GENOMIC DNA]</scope>
    <source>
        <strain evidence="15 16">DSM 14836</strain>
    </source>
</reference>
<keyword evidence="8" id="KW-0862">Zinc</keyword>
<evidence type="ECO:0000256" key="2">
    <source>
        <dbReference type="ARBA" id="ARBA00004651"/>
    </source>
</evidence>
<organism evidence="15 16">
    <name type="scientific">Tenacibaculum skagerrakense</name>
    <dbReference type="NCBI Taxonomy" id="186571"/>
    <lineage>
        <taxon>Bacteria</taxon>
        <taxon>Pseudomonadati</taxon>
        <taxon>Bacteroidota</taxon>
        <taxon>Flavobacteriia</taxon>
        <taxon>Flavobacteriales</taxon>
        <taxon>Flavobacteriaceae</taxon>
        <taxon>Tenacibaculum</taxon>
    </lineage>
</organism>
<keyword evidence="10" id="KW-0482">Metalloprotease</keyword>
<evidence type="ECO:0000313" key="15">
    <source>
        <dbReference type="EMBL" id="TCP24995.1"/>
    </source>
</evidence>
<evidence type="ECO:0000256" key="11">
    <source>
        <dbReference type="ARBA" id="ARBA00023136"/>
    </source>
</evidence>
<proteinExistence type="predicted"/>
<dbReference type="EMBL" id="SLXM01000004">
    <property type="protein sequence ID" value="TCP24995.1"/>
    <property type="molecule type" value="Genomic_DNA"/>
</dbReference>
<dbReference type="Gene3D" id="3.30.2010.10">
    <property type="entry name" value="Metalloproteases ('zincins'), catalytic domain"/>
    <property type="match status" value="1"/>
</dbReference>
<evidence type="ECO:0000256" key="12">
    <source>
        <dbReference type="SAM" id="Coils"/>
    </source>
</evidence>
<gene>
    <name evidence="15" type="ORF">EV195_10425</name>
</gene>
<evidence type="ECO:0000256" key="3">
    <source>
        <dbReference type="ARBA" id="ARBA00022475"/>
    </source>
</evidence>
<keyword evidence="3" id="KW-1003">Cell membrane</keyword>
<feature type="coiled-coil region" evidence="12">
    <location>
        <begin position="485"/>
        <end position="546"/>
    </location>
</feature>
<feature type="transmembrane region" description="Helical" evidence="13">
    <location>
        <begin position="225"/>
        <end position="251"/>
    </location>
</feature>
<dbReference type="OrthoDB" id="9789270at2"/>